<protein>
    <submittedName>
        <fullName evidence="5">Transcriptional regulator</fullName>
    </submittedName>
</protein>
<dbReference type="Gene3D" id="1.10.10.10">
    <property type="entry name" value="Winged helix-like DNA-binding domain superfamily/Winged helix DNA-binding domain"/>
    <property type="match status" value="1"/>
</dbReference>
<name>A0ABX1FUK4_9PSEU</name>
<organism evidence="5 6">
    <name type="scientific">Lentzea indica</name>
    <dbReference type="NCBI Taxonomy" id="2604800"/>
    <lineage>
        <taxon>Bacteria</taxon>
        <taxon>Bacillati</taxon>
        <taxon>Actinomycetota</taxon>
        <taxon>Actinomycetes</taxon>
        <taxon>Pseudonocardiales</taxon>
        <taxon>Pseudonocardiaceae</taxon>
        <taxon>Lentzea</taxon>
    </lineage>
</organism>
<comment type="caution">
    <text evidence="5">The sequence shown here is derived from an EMBL/GenBank/DDBJ whole genome shotgun (WGS) entry which is preliminary data.</text>
</comment>
<dbReference type="Gene3D" id="3.30.1050.10">
    <property type="entry name" value="SCP2 sterol-binding domain"/>
    <property type="match status" value="1"/>
</dbReference>
<evidence type="ECO:0000259" key="4">
    <source>
        <dbReference type="PROSITE" id="PS51118"/>
    </source>
</evidence>
<evidence type="ECO:0000256" key="2">
    <source>
        <dbReference type="ARBA" id="ARBA00023125"/>
    </source>
</evidence>
<keyword evidence="3" id="KW-0804">Transcription</keyword>
<dbReference type="PANTHER" id="PTHR33204">
    <property type="entry name" value="TRANSCRIPTIONAL REGULATOR, MARR FAMILY"/>
    <property type="match status" value="1"/>
</dbReference>
<dbReference type="InterPro" id="IPR036390">
    <property type="entry name" value="WH_DNA-bd_sf"/>
</dbReference>
<dbReference type="Pfam" id="PF01638">
    <property type="entry name" value="HxlR"/>
    <property type="match status" value="1"/>
</dbReference>
<dbReference type="Pfam" id="PF02036">
    <property type="entry name" value="SCP2"/>
    <property type="match status" value="1"/>
</dbReference>
<gene>
    <name evidence="5" type="ORF">FXN61_40715</name>
</gene>
<dbReference type="EMBL" id="VSRL01000277">
    <property type="protein sequence ID" value="NKE62710.1"/>
    <property type="molecule type" value="Genomic_DNA"/>
</dbReference>
<dbReference type="SUPFAM" id="SSF55718">
    <property type="entry name" value="SCP-like"/>
    <property type="match status" value="1"/>
</dbReference>
<feature type="domain" description="HTH hxlR-type" evidence="4">
    <location>
        <begin position="1"/>
        <end position="97"/>
    </location>
</feature>
<evidence type="ECO:0000256" key="1">
    <source>
        <dbReference type="ARBA" id="ARBA00023015"/>
    </source>
</evidence>
<evidence type="ECO:0000313" key="5">
    <source>
        <dbReference type="EMBL" id="NKE62710.1"/>
    </source>
</evidence>
<dbReference type="SUPFAM" id="SSF46785">
    <property type="entry name" value="Winged helix' DNA-binding domain"/>
    <property type="match status" value="1"/>
</dbReference>
<evidence type="ECO:0000256" key="3">
    <source>
        <dbReference type="ARBA" id="ARBA00023163"/>
    </source>
</evidence>
<keyword evidence="2" id="KW-0238">DNA-binding</keyword>
<dbReference type="InterPro" id="IPR036527">
    <property type="entry name" value="SCP2_sterol-bd_dom_sf"/>
</dbReference>
<sequence>MAHALDLVGERWALLVIRELLLGPKRFTDLRSGLPGISPNILTLRLRELGDAGIVRHGTLPPPASHQIYELTPYGRELETVIEGFGRWALRSPSLSLTGTRSKDSQVLLLSILFSPAAAGNVTVDLGLCLSGEHFRMRVADRRISLSRGLARDPDATVETSVRVLHALLSGKRSLTELVGSGDMSVFGDRAAVERLPGLFAYPRNIGAA</sequence>
<dbReference type="Proteomes" id="UP001515943">
    <property type="component" value="Unassembled WGS sequence"/>
</dbReference>
<dbReference type="PANTHER" id="PTHR33204:SF18">
    <property type="entry name" value="TRANSCRIPTIONAL REGULATORY PROTEIN"/>
    <property type="match status" value="1"/>
</dbReference>
<proteinExistence type="predicted"/>
<reference evidence="5 6" key="1">
    <citation type="submission" date="2019-08" db="EMBL/GenBank/DDBJ databases">
        <title>Lentzea from Indian Himalayas.</title>
        <authorList>
            <person name="Mandal S."/>
            <person name="Mallick Gupta A."/>
            <person name="Maiti P.K."/>
            <person name="Sarkar J."/>
            <person name="Mandal S."/>
        </authorList>
    </citation>
    <scope>NUCLEOTIDE SEQUENCE [LARGE SCALE GENOMIC DNA]</scope>
    <source>
        <strain evidence="5 6">PSKA42</strain>
    </source>
</reference>
<dbReference type="PROSITE" id="PS51118">
    <property type="entry name" value="HTH_HXLR"/>
    <property type="match status" value="1"/>
</dbReference>
<dbReference type="InterPro" id="IPR003033">
    <property type="entry name" value="SCP2_sterol-bd_dom"/>
</dbReference>
<accession>A0ABX1FUK4</accession>
<dbReference type="InterPro" id="IPR036388">
    <property type="entry name" value="WH-like_DNA-bd_sf"/>
</dbReference>
<evidence type="ECO:0000313" key="6">
    <source>
        <dbReference type="Proteomes" id="UP001515943"/>
    </source>
</evidence>
<dbReference type="InterPro" id="IPR002577">
    <property type="entry name" value="HTH_HxlR"/>
</dbReference>
<dbReference type="RefSeq" id="WP_167979326.1">
    <property type="nucleotide sequence ID" value="NZ_VSRL01000277.1"/>
</dbReference>
<keyword evidence="1" id="KW-0805">Transcription regulation</keyword>
<keyword evidence="6" id="KW-1185">Reference proteome</keyword>